<dbReference type="InterPro" id="IPR008922">
    <property type="entry name" value="Di-copper_centre_dom_sf"/>
</dbReference>
<evidence type="ECO:0000256" key="7">
    <source>
        <dbReference type="ARBA" id="ARBA00048881"/>
    </source>
</evidence>
<dbReference type="Gene3D" id="1.10.1280.10">
    <property type="entry name" value="Di-copper center containing domain from catechol oxidase"/>
    <property type="match status" value="1"/>
</dbReference>
<evidence type="ECO:0000256" key="1">
    <source>
        <dbReference type="ARBA" id="ARBA00009928"/>
    </source>
</evidence>
<evidence type="ECO:0000313" key="11">
    <source>
        <dbReference type="Proteomes" id="UP001305647"/>
    </source>
</evidence>
<name>A0AAN6T300_9PEZI</name>
<dbReference type="GO" id="GO:0004503">
    <property type="term" value="F:tyrosinase activity"/>
    <property type="evidence" value="ECO:0007669"/>
    <property type="project" value="UniProtKB-EC"/>
</dbReference>
<comment type="catalytic activity">
    <reaction evidence="6">
        <text>2 L-dopa + O2 = 2 L-dopaquinone + 2 H2O</text>
        <dbReference type="Rhea" id="RHEA:34287"/>
        <dbReference type="ChEBI" id="CHEBI:15377"/>
        <dbReference type="ChEBI" id="CHEBI:15379"/>
        <dbReference type="ChEBI" id="CHEBI:57504"/>
        <dbReference type="ChEBI" id="CHEBI:57924"/>
        <dbReference type="EC" id="1.14.18.1"/>
    </reaction>
</comment>
<dbReference type="InterPro" id="IPR002227">
    <property type="entry name" value="Tyrosinase_Cu-bd"/>
</dbReference>
<evidence type="ECO:0000256" key="3">
    <source>
        <dbReference type="ARBA" id="ARBA00022723"/>
    </source>
</evidence>
<sequence>MPTYASRRASTEPVTRGTANSSSLQQVLVSHAVRIASQYPPDLQRQYVAAAQTLRQPYWDWTVDPTLPSAVYAVNVTVRAPRGVVEIPNPLSGYRFKRPSVELSFGGFLTTYPQTNRCLAKNILDNIPASNENMLSTAEDLNSAVYDIFARTKTFDDPGWRISSFEFPHSLVHALSVCNGTVSDLNWSAFDPLFMLHHCNVDRLVAMWQVIHYQEAIFNFTASSTGQYVTVAETAITADSPLKPFLDEDMSFHTSNSVATITTFGYTYRRCPIGRCRRRRVPAMSTPT</sequence>
<evidence type="ECO:0000259" key="9">
    <source>
        <dbReference type="PROSITE" id="PS00498"/>
    </source>
</evidence>
<keyword evidence="11" id="KW-1185">Reference proteome</keyword>
<reference evidence="10" key="2">
    <citation type="submission" date="2023-05" db="EMBL/GenBank/DDBJ databases">
        <authorList>
            <consortium name="Lawrence Berkeley National Laboratory"/>
            <person name="Steindorff A."/>
            <person name="Hensen N."/>
            <person name="Bonometti L."/>
            <person name="Westerberg I."/>
            <person name="Brannstrom I.O."/>
            <person name="Guillou S."/>
            <person name="Cros-Aarteil S."/>
            <person name="Calhoun S."/>
            <person name="Haridas S."/>
            <person name="Kuo A."/>
            <person name="Mondo S."/>
            <person name="Pangilinan J."/>
            <person name="Riley R."/>
            <person name="Labutti K."/>
            <person name="Andreopoulos B."/>
            <person name="Lipzen A."/>
            <person name="Chen C."/>
            <person name="Yanf M."/>
            <person name="Daum C."/>
            <person name="Ng V."/>
            <person name="Clum A."/>
            <person name="Ohm R."/>
            <person name="Martin F."/>
            <person name="Silar P."/>
            <person name="Natvig D."/>
            <person name="Lalanne C."/>
            <person name="Gautier V."/>
            <person name="Ament-Velasquez S.L."/>
            <person name="Kruys A."/>
            <person name="Hutchinson M.I."/>
            <person name="Powell A.J."/>
            <person name="Barry K."/>
            <person name="Miller A.N."/>
            <person name="Grigoriev I.V."/>
            <person name="Debuchy R."/>
            <person name="Gladieux P."/>
            <person name="Thoren M.H."/>
            <person name="Johannesson H."/>
        </authorList>
    </citation>
    <scope>NUCLEOTIDE SEQUENCE</scope>
    <source>
        <strain evidence="10">CBS 757.83</strain>
    </source>
</reference>
<organism evidence="10 11">
    <name type="scientific">Parathielavia hyrcaniae</name>
    <dbReference type="NCBI Taxonomy" id="113614"/>
    <lineage>
        <taxon>Eukaryota</taxon>
        <taxon>Fungi</taxon>
        <taxon>Dikarya</taxon>
        <taxon>Ascomycota</taxon>
        <taxon>Pezizomycotina</taxon>
        <taxon>Sordariomycetes</taxon>
        <taxon>Sordariomycetidae</taxon>
        <taxon>Sordariales</taxon>
        <taxon>Chaetomiaceae</taxon>
        <taxon>Parathielavia</taxon>
    </lineage>
</organism>
<dbReference type="InterPro" id="IPR050316">
    <property type="entry name" value="Tyrosinase/Hemocyanin"/>
</dbReference>
<evidence type="ECO:0000256" key="5">
    <source>
        <dbReference type="ARBA" id="ARBA00023101"/>
    </source>
</evidence>
<dbReference type="GO" id="GO:0046872">
    <property type="term" value="F:metal ion binding"/>
    <property type="evidence" value="ECO:0007669"/>
    <property type="project" value="UniProtKB-KW"/>
</dbReference>
<accession>A0AAN6T300</accession>
<dbReference type="SUPFAM" id="SSF48056">
    <property type="entry name" value="Di-copper centre-containing domain"/>
    <property type="match status" value="1"/>
</dbReference>
<evidence type="ECO:0000256" key="4">
    <source>
        <dbReference type="ARBA" id="ARBA00023008"/>
    </source>
</evidence>
<evidence type="ECO:0000313" key="10">
    <source>
        <dbReference type="EMBL" id="KAK4103225.1"/>
    </source>
</evidence>
<keyword evidence="5" id="KW-0470">Melanin biosynthesis</keyword>
<evidence type="ECO:0000256" key="6">
    <source>
        <dbReference type="ARBA" id="ARBA00048233"/>
    </source>
</evidence>
<dbReference type="EC" id="1.14.18.1" evidence="2"/>
<gene>
    <name evidence="10" type="ORF">N658DRAFT_484822</name>
</gene>
<evidence type="ECO:0000256" key="8">
    <source>
        <dbReference type="SAM" id="MobiDB-lite"/>
    </source>
</evidence>
<dbReference type="Pfam" id="PF00264">
    <property type="entry name" value="Tyrosinase"/>
    <property type="match status" value="1"/>
</dbReference>
<proteinExistence type="inferred from homology"/>
<dbReference type="AlphaFoldDB" id="A0AAN6T300"/>
<dbReference type="GO" id="GO:0042438">
    <property type="term" value="P:melanin biosynthetic process"/>
    <property type="evidence" value="ECO:0007669"/>
    <property type="project" value="UniProtKB-KW"/>
</dbReference>
<comment type="caution">
    <text evidence="10">The sequence shown here is derived from an EMBL/GenBank/DDBJ whole genome shotgun (WGS) entry which is preliminary data.</text>
</comment>
<dbReference type="PROSITE" id="PS00498">
    <property type="entry name" value="TYROSINASE_2"/>
    <property type="match status" value="1"/>
</dbReference>
<dbReference type="Proteomes" id="UP001305647">
    <property type="component" value="Unassembled WGS sequence"/>
</dbReference>
<keyword evidence="4" id="KW-0186">Copper</keyword>
<dbReference type="PANTHER" id="PTHR11474">
    <property type="entry name" value="TYROSINASE FAMILY MEMBER"/>
    <property type="match status" value="1"/>
</dbReference>
<reference evidence="10" key="1">
    <citation type="journal article" date="2023" name="Mol. Phylogenet. Evol.">
        <title>Genome-scale phylogeny and comparative genomics of the fungal order Sordariales.</title>
        <authorList>
            <person name="Hensen N."/>
            <person name="Bonometti L."/>
            <person name="Westerberg I."/>
            <person name="Brannstrom I.O."/>
            <person name="Guillou S."/>
            <person name="Cros-Aarteil S."/>
            <person name="Calhoun S."/>
            <person name="Haridas S."/>
            <person name="Kuo A."/>
            <person name="Mondo S."/>
            <person name="Pangilinan J."/>
            <person name="Riley R."/>
            <person name="LaButti K."/>
            <person name="Andreopoulos B."/>
            <person name="Lipzen A."/>
            <person name="Chen C."/>
            <person name="Yan M."/>
            <person name="Daum C."/>
            <person name="Ng V."/>
            <person name="Clum A."/>
            <person name="Steindorff A."/>
            <person name="Ohm R.A."/>
            <person name="Martin F."/>
            <person name="Silar P."/>
            <person name="Natvig D.O."/>
            <person name="Lalanne C."/>
            <person name="Gautier V."/>
            <person name="Ament-Velasquez S.L."/>
            <person name="Kruys A."/>
            <person name="Hutchinson M.I."/>
            <person name="Powell A.J."/>
            <person name="Barry K."/>
            <person name="Miller A.N."/>
            <person name="Grigoriev I.V."/>
            <person name="Debuchy R."/>
            <person name="Gladieux P."/>
            <person name="Hiltunen Thoren M."/>
            <person name="Johannesson H."/>
        </authorList>
    </citation>
    <scope>NUCLEOTIDE SEQUENCE</scope>
    <source>
        <strain evidence="10">CBS 757.83</strain>
    </source>
</reference>
<feature type="domain" description="Tyrosinase copper-binding" evidence="9">
    <location>
        <begin position="191"/>
        <end position="202"/>
    </location>
</feature>
<dbReference type="EMBL" id="MU863629">
    <property type="protein sequence ID" value="KAK4103225.1"/>
    <property type="molecule type" value="Genomic_DNA"/>
</dbReference>
<comment type="catalytic activity">
    <reaction evidence="7">
        <text>L-tyrosine + O2 = L-dopaquinone + H2O</text>
        <dbReference type="Rhea" id="RHEA:18117"/>
        <dbReference type="ChEBI" id="CHEBI:15377"/>
        <dbReference type="ChEBI" id="CHEBI:15379"/>
        <dbReference type="ChEBI" id="CHEBI:57924"/>
        <dbReference type="ChEBI" id="CHEBI:58315"/>
        <dbReference type="EC" id="1.14.18.1"/>
    </reaction>
</comment>
<keyword evidence="3" id="KW-0479">Metal-binding</keyword>
<feature type="region of interest" description="Disordered" evidence="8">
    <location>
        <begin position="1"/>
        <end position="21"/>
    </location>
</feature>
<evidence type="ECO:0000256" key="2">
    <source>
        <dbReference type="ARBA" id="ARBA00011906"/>
    </source>
</evidence>
<comment type="similarity">
    <text evidence="1">Belongs to the tyrosinase family.</text>
</comment>
<protein>
    <recommendedName>
        <fullName evidence="2">tyrosinase</fullName>
        <ecNumber evidence="2">1.14.18.1</ecNumber>
    </recommendedName>
</protein>
<dbReference type="PANTHER" id="PTHR11474:SF76">
    <property type="entry name" value="SHKT DOMAIN-CONTAINING PROTEIN"/>
    <property type="match status" value="1"/>
</dbReference>